<feature type="non-terminal residue" evidence="2">
    <location>
        <position position="1"/>
    </location>
</feature>
<accession>A0AAV1EJS0</accession>
<dbReference type="AlphaFoldDB" id="A0AAV1EJS0"/>
<proteinExistence type="predicted"/>
<feature type="non-terminal residue" evidence="2">
    <location>
        <position position="61"/>
    </location>
</feature>
<sequence>LSISERSGPDTQPSSKGHTERPLQAGPVDSLVLIIQSGYLRQIRSLQRRELVEGSRCDCVN</sequence>
<dbReference type="Proteomes" id="UP001178508">
    <property type="component" value="Chromosome 1"/>
</dbReference>
<protein>
    <submittedName>
        <fullName evidence="2">Uncharacterized protein</fullName>
    </submittedName>
</protein>
<feature type="compositionally biased region" description="Polar residues" evidence="1">
    <location>
        <begin position="1"/>
        <end position="16"/>
    </location>
</feature>
<evidence type="ECO:0000256" key="1">
    <source>
        <dbReference type="SAM" id="MobiDB-lite"/>
    </source>
</evidence>
<gene>
    <name evidence="2" type="ORF">XNOV1_A002345</name>
</gene>
<evidence type="ECO:0000313" key="2">
    <source>
        <dbReference type="EMBL" id="CAJ1048966.1"/>
    </source>
</evidence>
<dbReference type="EMBL" id="OY660864">
    <property type="protein sequence ID" value="CAJ1048966.1"/>
    <property type="molecule type" value="Genomic_DNA"/>
</dbReference>
<keyword evidence="3" id="KW-1185">Reference proteome</keyword>
<evidence type="ECO:0000313" key="3">
    <source>
        <dbReference type="Proteomes" id="UP001178508"/>
    </source>
</evidence>
<organism evidence="2 3">
    <name type="scientific">Xyrichtys novacula</name>
    <name type="common">Pearly razorfish</name>
    <name type="synonym">Hemipteronotus novacula</name>
    <dbReference type="NCBI Taxonomy" id="13765"/>
    <lineage>
        <taxon>Eukaryota</taxon>
        <taxon>Metazoa</taxon>
        <taxon>Chordata</taxon>
        <taxon>Craniata</taxon>
        <taxon>Vertebrata</taxon>
        <taxon>Euteleostomi</taxon>
        <taxon>Actinopterygii</taxon>
        <taxon>Neopterygii</taxon>
        <taxon>Teleostei</taxon>
        <taxon>Neoteleostei</taxon>
        <taxon>Acanthomorphata</taxon>
        <taxon>Eupercaria</taxon>
        <taxon>Labriformes</taxon>
        <taxon>Labridae</taxon>
        <taxon>Xyrichtys</taxon>
    </lineage>
</organism>
<feature type="region of interest" description="Disordered" evidence="1">
    <location>
        <begin position="1"/>
        <end position="24"/>
    </location>
</feature>
<name>A0AAV1EJS0_XYRNO</name>
<reference evidence="2" key="1">
    <citation type="submission" date="2023-08" db="EMBL/GenBank/DDBJ databases">
        <authorList>
            <person name="Alioto T."/>
            <person name="Alioto T."/>
            <person name="Gomez Garrido J."/>
        </authorList>
    </citation>
    <scope>NUCLEOTIDE SEQUENCE</scope>
</reference>